<reference evidence="2 3" key="1">
    <citation type="journal article" date="2012" name="J. Bacteriol.">
        <title>Genome sequence of benzo(a)pyrene-degrading bacterium Novosphingobium pentaromativorans US6-1.</title>
        <authorList>
            <person name="Luo Y.R."/>
            <person name="Kang S.G."/>
            <person name="Kim S.J."/>
            <person name="Kim M.R."/>
            <person name="Li N."/>
            <person name="Lee J.H."/>
            <person name="Kwon K.K."/>
        </authorList>
    </citation>
    <scope>NUCLEOTIDE SEQUENCE [LARGE SCALE GENOMIC DNA]</scope>
    <source>
        <strain evidence="2 3">US6-1</strain>
    </source>
</reference>
<dbReference type="InterPro" id="IPR029010">
    <property type="entry name" value="ThuA-like"/>
</dbReference>
<dbReference type="eggNOG" id="COG3828">
    <property type="taxonomic scope" value="Bacteria"/>
</dbReference>
<dbReference type="SUPFAM" id="SSF52317">
    <property type="entry name" value="Class I glutamine amidotransferase-like"/>
    <property type="match status" value="1"/>
</dbReference>
<feature type="domain" description="ThuA-like" evidence="1">
    <location>
        <begin position="53"/>
        <end position="268"/>
    </location>
</feature>
<dbReference type="PATRIC" id="fig|1088721.3.peg.3431"/>
<comment type="caution">
    <text evidence="2">The sequence shown here is derived from an EMBL/GenBank/DDBJ whole genome shotgun (WGS) entry which is preliminary data.</text>
</comment>
<dbReference type="EMBL" id="AGFM01000055">
    <property type="protein sequence ID" value="EHJ59594.1"/>
    <property type="molecule type" value="Genomic_DNA"/>
</dbReference>
<protein>
    <recommendedName>
        <fullName evidence="1">ThuA-like domain-containing protein</fullName>
    </recommendedName>
</protein>
<proteinExistence type="predicted"/>
<organism evidence="2 3">
    <name type="scientific">Novosphingobium pentaromativorans US6-1</name>
    <dbReference type="NCBI Taxonomy" id="1088721"/>
    <lineage>
        <taxon>Bacteria</taxon>
        <taxon>Pseudomonadati</taxon>
        <taxon>Pseudomonadota</taxon>
        <taxon>Alphaproteobacteria</taxon>
        <taxon>Sphingomonadales</taxon>
        <taxon>Sphingomonadaceae</taxon>
        <taxon>Novosphingobium</taxon>
    </lineage>
</organism>
<dbReference type="RefSeq" id="WP_007014385.1">
    <property type="nucleotide sequence ID" value="NZ_AGFM01000055.1"/>
</dbReference>
<name>G6EGE3_9SPHN</name>
<sequence>MTFERFTARTRERQVAVVTGGHPFDAQAFFALLDDVLYDDLGYNWCNVAHPAATALFEHPDSLSRFDLILFYDVPGQDYRIPQAPVQFEPSEAYKSGFERLLACGVPMLFLHHAIIGWPRWPRYAEILGGAVMAEPGELRGREVPDSGYRFGVTHRVTPVADHPVTAGLEDGFEITDQLYMGEVFEETLVPLMRSNYRFDASGFYSIGASMAGRPDSNEGWERPAGNNLIVWARQEKASPIVYVQCGDGPSAYQVSGFRQLLRNSAKWLAEQSTRANGT</sequence>
<dbReference type="Pfam" id="PF06283">
    <property type="entry name" value="ThuA"/>
    <property type="match status" value="1"/>
</dbReference>
<dbReference type="OrthoDB" id="109511at2"/>
<accession>G6EGE3</accession>
<dbReference type="Proteomes" id="UP000004030">
    <property type="component" value="Unassembled WGS sequence"/>
</dbReference>
<dbReference type="InterPro" id="IPR029062">
    <property type="entry name" value="Class_I_gatase-like"/>
</dbReference>
<gene>
    <name evidence="2" type="ORF">NSU_3477</name>
</gene>
<evidence type="ECO:0000259" key="1">
    <source>
        <dbReference type="Pfam" id="PF06283"/>
    </source>
</evidence>
<evidence type="ECO:0000313" key="2">
    <source>
        <dbReference type="EMBL" id="EHJ59594.1"/>
    </source>
</evidence>
<dbReference type="Gene3D" id="3.40.50.880">
    <property type="match status" value="1"/>
</dbReference>
<dbReference type="AlphaFoldDB" id="G6EGE3"/>
<evidence type="ECO:0000313" key="3">
    <source>
        <dbReference type="Proteomes" id="UP000004030"/>
    </source>
</evidence>
<keyword evidence="3" id="KW-1185">Reference proteome</keyword>